<dbReference type="Proteomes" id="UP001529510">
    <property type="component" value="Unassembled WGS sequence"/>
</dbReference>
<feature type="non-terminal residue" evidence="7">
    <location>
        <position position="62"/>
    </location>
</feature>
<dbReference type="InterPro" id="IPR039396">
    <property type="entry name" value="Deltex_C"/>
</dbReference>
<proteinExistence type="inferred from homology"/>
<evidence type="ECO:0000256" key="5">
    <source>
        <dbReference type="RuleBase" id="RU367105"/>
    </source>
</evidence>
<dbReference type="Pfam" id="PF18102">
    <property type="entry name" value="DTC"/>
    <property type="match status" value="1"/>
</dbReference>
<evidence type="ECO:0000256" key="3">
    <source>
        <dbReference type="ARBA" id="ARBA00022679"/>
    </source>
</evidence>
<dbReference type="PANTHER" id="PTHR12622">
    <property type="entry name" value="DELTEX-RELATED"/>
    <property type="match status" value="1"/>
</dbReference>
<comment type="catalytic activity">
    <reaction evidence="1 5">
        <text>S-ubiquitinyl-[E2 ubiquitin-conjugating enzyme]-L-cysteine + [acceptor protein]-L-lysine = [E2 ubiquitin-conjugating enzyme]-L-cysteine + N(6)-ubiquitinyl-[acceptor protein]-L-lysine.</text>
        <dbReference type="EC" id="2.3.2.27"/>
    </reaction>
</comment>
<keyword evidence="5" id="KW-0862">Zinc</keyword>
<reference evidence="7 8" key="1">
    <citation type="submission" date="2024-05" db="EMBL/GenBank/DDBJ databases">
        <title>Genome sequencing and assembly of Indian major carp, Cirrhinus mrigala (Hamilton, 1822).</title>
        <authorList>
            <person name="Mohindra V."/>
            <person name="Chowdhury L.M."/>
            <person name="Lal K."/>
            <person name="Jena J.K."/>
        </authorList>
    </citation>
    <scope>NUCLEOTIDE SEQUENCE [LARGE SCALE GENOMIC DNA]</scope>
    <source>
        <strain evidence="7">CM1030</strain>
        <tissue evidence="7">Blood</tissue>
    </source>
</reference>
<dbReference type="GO" id="GO:0008270">
    <property type="term" value="F:zinc ion binding"/>
    <property type="evidence" value="ECO:0007669"/>
    <property type="project" value="UniProtKB-KW"/>
</dbReference>
<keyword evidence="5" id="KW-0863">Zinc-finger</keyword>
<gene>
    <name evidence="7" type="ORF">M9458_006632</name>
</gene>
<comment type="caution">
    <text evidence="7">The sequence shown here is derived from an EMBL/GenBank/DDBJ whole genome shotgun (WGS) entry which is preliminary data.</text>
</comment>
<keyword evidence="8" id="KW-1185">Reference proteome</keyword>
<feature type="domain" description="Deltex C-terminal" evidence="6">
    <location>
        <begin position="5"/>
        <end position="61"/>
    </location>
</feature>
<comment type="similarity">
    <text evidence="5">Belongs to the Deltex family.</text>
</comment>
<evidence type="ECO:0000256" key="1">
    <source>
        <dbReference type="ARBA" id="ARBA00000900"/>
    </source>
</evidence>
<dbReference type="EC" id="2.3.2.27" evidence="5"/>
<accession>A0ABD0RHS6</accession>
<keyword evidence="4 5" id="KW-0479">Metal-binding</keyword>
<dbReference type="Gene3D" id="3.30.390.130">
    <property type="match status" value="1"/>
</dbReference>
<dbReference type="GO" id="GO:0061630">
    <property type="term" value="F:ubiquitin protein ligase activity"/>
    <property type="evidence" value="ECO:0007669"/>
    <property type="project" value="UniProtKB-UniRule"/>
</dbReference>
<protein>
    <recommendedName>
        <fullName evidence="5">E3 ubiquitin-protein ligase</fullName>
        <ecNumber evidence="5">2.3.2.27</ecNumber>
    </recommendedName>
</protein>
<evidence type="ECO:0000313" key="8">
    <source>
        <dbReference type="Proteomes" id="UP001529510"/>
    </source>
</evidence>
<organism evidence="7 8">
    <name type="scientific">Cirrhinus mrigala</name>
    <name type="common">Mrigala</name>
    <dbReference type="NCBI Taxonomy" id="683832"/>
    <lineage>
        <taxon>Eukaryota</taxon>
        <taxon>Metazoa</taxon>
        <taxon>Chordata</taxon>
        <taxon>Craniata</taxon>
        <taxon>Vertebrata</taxon>
        <taxon>Euteleostomi</taxon>
        <taxon>Actinopterygii</taxon>
        <taxon>Neopterygii</taxon>
        <taxon>Teleostei</taxon>
        <taxon>Ostariophysi</taxon>
        <taxon>Cypriniformes</taxon>
        <taxon>Cyprinidae</taxon>
        <taxon>Labeoninae</taxon>
        <taxon>Labeonini</taxon>
        <taxon>Cirrhinus</taxon>
    </lineage>
</organism>
<dbReference type="GO" id="GO:0016567">
    <property type="term" value="P:protein ubiquitination"/>
    <property type="evidence" value="ECO:0007669"/>
    <property type="project" value="UniProtKB-UniRule"/>
</dbReference>
<comment type="pathway">
    <text evidence="2 5">Protein modification; protein ubiquitination.</text>
</comment>
<feature type="non-terminal residue" evidence="7">
    <location>
        <position position="1"/>
    </location>
</feature>
<dbReference type="GO" id="GO:0005737">
    <property type="term" value="C:cytoplasm"/>
    <property type="evidence" value="ECO:0007669"/>
    <property type="project" value="UniProtKB-SubCell"/>
</dbReference>
<evidence type="ECO:0000256" key="2">
    <source>
        <dbReference type="ARBA" id="ARBA00004906"/>
    </source>
</evidence>
<keyword evidence="5" id="KW-0963">Cytoplasm</keyword>
<evidence type="ECO:0000259" key="6">
    <source>
        <dbReference type="Pfam" id="PF18102"/>
    </source>
</evidence>
<evidence type="ECO:0000256" key="4">
    <source>
        <dbReference type="ARBA" id="ARBA00022723"/>
    </source>
</evidence>
<dbReference type="AlphaFoldDB" id="A0ABD0RHS6"/>
<name>A0ABD0RHS6_CIRMR</name>
<dbReference type="InterPro" id="IPR039399">
    <property type="entry name" value="Deltex_C_sf"/>
</dbReference>
<dbReference type="InterPro" id="IPR039398">
    <property type="entry name" value="Deltex_fam"/>
</dbReference>
<comment type="subcellular location">
    <subcellularLocation>
        <location evidence="5">Cytoplasm</location>
    </subcellularLocation>
</comment>
<dbReference type="EMBL" id="JAMKFB020000003">
    <property type="protein sequence ID" value="KAL0198092.1"/>
    <property type="molecule type" value="Genomic_DNA"/>
</dbReference>
<sequence>GGQFVAYLPLDPKGRSLLPCLEKAFNQGLTFTISSSKKAGGDAKVTWGWIPHKTKVDGGKSG</sequence>
<keyword evidence="3 5" id="KW-0808">Transferase</keyword>
<evidence type="ECO:0000313" key="7">
    <source>
        <dbReference type="EMBL" id="KAL0198092.1"/>
    </source>
</evidence>